<evidence type="ECO:0000256" key="2">
    <source>
        <dbReference type="SAM" id="Phobius"/>
    </source>
</evidence>
<feature type="compositionally biased region" description="Polar residues" evidence="1">
    <location>
        <begin position="708"/>
        <end position="730"/>
    </location>
</feature>
<feature type="region of interest" description="Disordered" evidence="1">
    <location>
        <begin position="496"/>
        <end position="516"/>
    </location>
</feature>
<keyword evidence="2" id="KW-0472">Membrane</keyword>
<accession>A0AAN6PZ65</accession>
<feature type="compositionally biased region" description="Polar residues" evidence="1">
    <location>
        <begin position="73"/>
        <end position="91"/>
    </location>
</feature>
<feature type="region of interest" description="Disordered" evidence="1">
    <location>
        <begin position="572"/>
        <end position="592"/>
    </location>
</feature>
<keyword evidence="2" id="KW-0812">Transmembrane</keyword>
<feature type="transmembrane region" description="Helical" evidence="2">
    <location>
        <begin position="916"/>
        <end position="940"/>
    </location>
</feature>
<keyword evidence="2" id="KW-1133">Transmembrane helix</keyword>
<feature type="region of interest" description="Disordered" evidence="1">
    <location>
        <begin position="698"/>
        <end position="739"/>
    </location>
</feature>
<reference evidence="3" key="1">
    <citation type="journal article" date="2023" name="Mol. Phylogenet. Evol.">
        <title>Genome-scale phylogeny and comparative genomics of the fungal order Sordariales.</title>
        <authorList>
            <person name="Hensen N."/>
            <person name="Bonometti L."/>
            <person name="Westerberg I."/>
            <person name="Brannstrom I.O."/>
            <person name="Guillou S."/>
            <person name="Cros-Aarteil S."/>
            <person name="Calhoun S."/>
            <person name="Haridas S."/>
            <person name="Kuo A."/>
            <person name="Mondo S."/>
            <person name="Pangilinan J."/>
            <person name="Riley R."/>
            <person name="LaButti K."/>
            <person name="Andreopoulos B."/>
            <person name="Lipzen A."/>
            <person name="Chen C."/>
            <person name="Yan M."/>
            <person name="Daum C."/>
            <person name="Ng V."/>
            <person name="Clum A."/>
            <person name="Steindorff A."/>
            <person name="Ohm R.A."/>
            <person name="Martin F."/>
            <person name="Silar P."/>
            <person name="Natvig D.O."/>
            <person name="Lalanne C."/>
            <person name="Gautier V."/>
            <person name="Ament-Velasquez S.L."/>
            <person name="Kruys A."/>
            <person name="Hutchinson M.I."/>
            <person name="Powell A.J."/>
            <person name="Barry K."/>
            <person name="Miller A.N."/>
            <person name="Grigoriev I.V."/>
            <person name="Debuchy R."/>
            <person name="Gladieux P."/>
            <person name="Hiltunen Thoren M."/>
            <person name="Johannesson H."/>
        </authorList>
    </citation>
    <scope>NUCLEOTIDE SEQUENCE</scope>
    <source>
        <strain evidence="3">CBS 757.83</strain>
    </source>
</reference>
<dbReference type="EMBL" id="MU863639">
    <property type="protein sequence ID" value="KAK4100652.1"/>
    <property type="molecule type" value="Genomic_DNA"/>
</dbReference>
<feature type="region of interest" description="Disordered" evidence="1">
    <location>
        <begin position="649"/>
        <end position="674"/>
    </location>
</feature>
<reference evidence="3" key="2">
    <citation type="submission" date="2023-05" db="EMBL/GenBank/DDBJ databases">
        <authorList>
            <consortium name="Lawrence Berkeley National Laboratory"/>
            <person name="Steindorff A."/>
            <person name="Hensen N."/>
            <person name="Bonometti L."/>
            <person name="Westerberg I."/>
            <person name="Brannstrom I.O."/>
            <person name="Guillou S."/>
            <person name="Cros-Aarteil S."/>
            <person name="Calhoun S."/>
            <person name="Haridas S."/>
            <person name="Kuo A."/>
            <person name="Mondo S."/>
            <person name="Pangilinan J."/>
            <person name="Riley R."/>
            <person name="Labutti K."/>
            <person name="Andreopoulos B."/>
            <person name="Lipzen A."/>
            <person name="Chen C."/>
            <person name="Yanf M."/>
            <person name="Daum C."/>
            <person name="Ng V."/>
            <person name="Clum A."/>
            <person name="Ohm R."/>
            <person name="Martin F."/>
            <person name="Silar P."/>
            <person name="Natvig D."/>
            <person name="Lalanne C."/>
            <person name="Gautier V."/>
            <person name="Ament-Velasquez S.L."/>
            <person name="Kruys A."/>
            <person name="Hutchinson M.I."/>
            <person name="Powell A.J."/>
            <person name="Barry K."/>
            <person name="Miller A.N."/>
            <person name="Grigoriev I.V."/>
            <person name="Debuchy R."/>
            <person name="Gladieux P."/>
            <person name="Thoren M.H."/>
            <person name="Johannesson H."/>
        </authorList>
    </citation>
    <scope>NUCLEOTIDE SEQUENCE</scope>
    <source>
        <strain evidence="3">CBS 757.83</strain>
    </source>
</reference>
<organism evidence="3 4">
    <name type="scientific">Parathielavia hyrcaniae</name>
    <dbReference type="NCBI Taxonomy" id="113614"/>
    <lineage>
        <taxon>Eukaryota</taxon>
        <taxon>Fungi</taxon>
        <taxon>Dikarya</taxon>
        <taxon>Ascomycota</taxon>
        <taxon>Pezizomycotina</taxon>
        <taxon>Sordariomycetes</taxon>
        <taxon>Sordariomycetidae</taxon>
        <taxon>Sordariales</taxon>
        <taxon>Chaetomiaceae</taxon>
        <taxon>Parathielavia</taxon>
    </lineage>
</organism>
<feature type="compositionally biased region" description="Polar residues" evidence="1">
    <location>
        <begin position="663"/>
        <end position="673"/>
    </location>
</feature>
<protein>
    <submittedName>
        <fullName evidence="3">Uncharacterized protein</fullName>
    </submittedName>
</protein>
<feature type="region of interest" description="Disordered" evidence="1">
    <location>
        <begin position="243"/>
        <end position="310"/>
    </location>
</feature>
<feature type="compositionally biased region" description="Polar residues" evidence="1">
    <location>
        <begin position="22"/>
        <end position="40"/>
    </location>
</feature>
<feature type="compositionally biased region" description="Polar residues" evidence="1">
    <location>
        <begin position="280"/>
        <end position="302"/>
    </location>
</feature>
<name>A0AAN6PZ65_9PEZI</name>
<keyword evidence="4" id="KW-1185">Reference proteome</keyword>
<sequence>MAGNSDGKAENHAEENWIEMSASDSSTRALPSLSTTSRSITPKGPLFTNLGEAHQAITSKLASRSAGHDVPDPSSQPSGSTSFVNVSPSSTGEDDSQPIATHVEFARPNYPSEPSLMPFSGPLFSVADSARAPTDPSPVVSSLASSSRGNSVETGLHTGDGRTYFMSDPSGSGETIEVVYDQSYPPPLFAQSTSSATVHQSQALRNDEALSNTYQNHLRGAAQSAHVRSTDLRRANTDVNRTMNGWHMYPHEDEHPPNSLPELRPKPDVPKKNPARANKGTPNFSRPSDNNPGETSNVGGSTDSDEDPFKYDRGSFTVFLQPSREREVSAALRCVSGDSTASASGLLHLSPSPEPPAAARGFQSNNPFAARLQSYQTPAVGYDWGGEDGPNEVRIPVLCPPPSVPPNSPVQQAAKLHDFVQGQGGQRPRKDIRTIMSDQADWETVATSVGQFDSNRALASSTGLSGSHPVNATGSSIADYSDTSSVHVPQFDVFPSTDKMREGTTTNHPLDTHGRRILNDAGRPVFPHQPRVHRVNGYLQNPRRMFTDTITGSSGASVRSALVERLTASIRTRNARKQAHRQNSQLRSEHQSRAGGFKLLESISSTYSDQAIAMDRLRAVSTQENIISAVGGCKKQQGQETTFGLLTSPIPKEPAPIHPKGHQPTQSNHTQRLSDFESPTLFSFPLITLQEAARRAALRAQNDDDHTVTSGARTRKNSSMDSSKATQRTTPPTPHLMKPVRTHSHQNLIMGHERGISNVTSYKSATPLVAGRSSALSRTFQNPFEPVGGGVQRNTQPYPGHNYIFDAPPTLVPRDKRNAARAAAATGLGHNESPSLHQIAALEAGASFGALAAKDDSVYLSWEARKRREAFYYVMCALAVFPFFVPLFWFGKFDSALSWMTRGEAGSLTRRQRSRVLAVGVVFSFVWVVGIAVGCTVAALQAHPEWRPVWRD</sequence>
<feature type="compositionally biased region" description="Low complexity" evidence="1">
    <location>
        <begin position="137"/>
        <end position="152"/>
    </location>
</feature>
<dbReference type="Proteomes" id="UP001305647">
    <property type="component" value="Unassembled WGS sequence"/>
</dbReference>
<gene>
    <name evidence="3" type="ORF">N658DRAFT_472685</name>
</gene>
<proteinExistence type="predicted"/>
<feature type="transmembrane region" description="Helical" evidence="2">
    <location>
        <begin position="870"/>
        <end position="890"/>
    </location>
</feature>
<dbReference type="AlphaFoldDB" id="A0AAN6PZ65"/>
<evidence type="ECO:0000313" key="3">
    <source>
        <dbReference type="EMBL" id="KAK4100652.1"/>
    </source>
</evidence>
<feature type="region of interest" description="Disordered" evidence="1">
    <location>
        <begin position="130"/>
        <end position="163"/>
    </location>
</feature>
<evidence type="ECO:0000256" key="1">
    <source>
        <dbReference type="SAM" id="MobiDB-lite"/>
    </source>
</evidence>
<feature type="region of interest" description="Disordered" evidence="1">
    <location>
        <begin position="1"/>
        <end position="101"/>
    </location>
</feature>
<evidence type="ECO:0000313" key="4">
    <source>
        <dbReference type="Proteomes" id="UP001305647"/>
    </source>
</evidence>
<comment type="caution">
    <text evidence="3">The sequence shown here is derived from an EMBL/GenBank/DDBJ whole genome shotgun (WGS) entry which is preliminary data.</text>
</comment>